<dbReference type="AlphaFoldDB" id="A0A0C3Q7G8"/>
<sequence length="574" mass="63513">MQTESETAINEAACAIIKSICMESGLHGESLLDPAVCAPASPAEAQNAIDAPEMTLATLDASMKAHIVQARKERKDMLPINRLPVEVLVRIFHNVMDSDALCPATNIPYLTRLKTLASVCSAWRRLVSGTPSLWAVLESTCPPTFLPTVIRKAKESPLSIRCGATEGYLDLDQENATEFLRSVIPLANKWAILYLNPPAFTQPLAHQVLGQNMPNLRKAWWTGNGGFVAEPFGRPTPRLKELRLHDVSINWSFVELKDLSALVLVDSLAPSLSHLLAILERSPELELVELRNLLVETGDAPSAAPSIVLPHLKDLTLWNVNQQAVSLLFRSIHTPRFNTFVIAPAMTHYDSGTFLDLNPDLEHLVPAIQCAITKGKAVELTISVHGVGIVVKRDTNDGCFMFRVGISGVPHLQSHLGWVQSNMDFKAESVSGIREASVVFDWDTRLERSIHFQTLEWIPNIIELTIRAYDGASGLIQYLTERICDGNKVEWRCPRLRKVTFGGYPTALGDVLEFARRRYGDRPKSDMSGEKGEITIHWPDPLEYLGVGGVEDMNSETLEKLKEITGCTDIVGIH</sequence>
<evidence type="ECO:0000313" key="3">
    <source>
        <dbReference type="Proteomes" id="UP000054248"/>
    </source>
</evidence>
<dbReference type="InterPro" id="IPR036047">
    <property type="entry name" value="F-box-like_dom_sf"/>
</dbReference>
<protein>
    <recommendedName>
        <fullName evidence="1">F-box domain-containing protein</fullName>
    </recommendedName>
</protein>
<dbReference type="SUPFAM" id="SSF81383">
    <property type="entry name" value="F-box domain"/>
    <property type="match status" value="1"/>
</dbReference>
<reference evidence="3" key="2">
    <citation type="submission" date="2015-01" db="EMBL/GenBank/DDBJ databases">
        <title>Evolutionary Origins and Diversification of the Mycorrhizal Mutualists.</title>
        <authorList>
            <consortium name="DOE Joint Genome Institute"/>
            <consortium name="Mycorrhizal Genomics Consortium"/>
            <person name="Kohler A."/>
            <person name="Kuo A."/>
            <person name="Nagy L.G."/>
            <person name="Floudas D."/>
            <person name="Copeland A."/>
            <person name="Barry K.W."/>
            <person name="Cichocki N."/>
            <person name="Veneault-Fourrey C."/>
            <person name="LaButti K."/>
            <person name="Lindquist E.A."/>
            <person name="Lipzen A."/>
            <person name="Lundell T."/>
            <person name="Morin E."/>
            <person name="Murat C."/>
            <person name="Riley R."/>
            <person name="Ohm R."/>
            <person name="Sun H."/>
            <person name="Tunlid A."/>
            <person name="Henrissat B."/>
            <person name="Grigoriev I.V."/>
            <person name="Hibbett D.S."/>
            <person name="Martin F."/>
        </authorList>
    </citation>
    <scope>NUCLEOTIDE SEQUENCE [LARGE SCALE GENOMIC DNA]</scope>
    <source>
        <strain evidence="3">MUT 4182</strain>
    </source>
</reference>
<name>A0A0C3Q7G8_9AGAM</name>
<dbReference type="HOGENOM" id="CLU_030904_0_0_1"/>
<dbReference type="OrthoDB" id="3266451at2759"/>
<evidence type="ECO:0000313" key="2">
    <source>
        <dbReference type="EMBL" id="KIO19976.1"/>
    </source>
</evidence>
<organism evidence="2 3">
    <name type="scientific">Tulasnella calospora MUT 4182</name>
    <dbReference type="NCBI Taxonomy" id="1051891"/>
    <lineage>
        <taxon>Eukaryota</taxon>
        <taxon>Fungi</taxon>
        <taxon>Dikarya</taxon>
        <taxon>Basidiomycota</taxon>
        <taxon>Agaricomycotina</taxon>
        <taxon>Agaricomycetes</taxon>
        <taxon>Cantharellales</taxon>
        <taxon>Tulasnellaceae</taxon>
        <taxon>Tulasnella</taxon>
    </lineage>
</organism>
<proteinExistence type="predicted"/>
<gene>
    <name evidence="2" type="ORF">M407DRAFT_30375</name>
</gene>
<keyword evidence="3" id="KW-1185">Reference proteome</keyword>
<dbReference type="PROSITE" id="PS50181">
    <property type="entry name" value="FBOX"/>
    <property type="match status" value="1"/>
</dbReference>
<feature type="domain" description="F-box" evidence="1">
    <location>
        <begin position="77"/>
        <end position="137"/>
    </location>
</feature>
<dbReference type="Pfam" id="PF12937">
    <property type="entry name" value="F-box-like"/>
    <property type="match status" value="1"/>
</dbReference>
<dbReference type="InterPro" id="IPR001810">
    <property type="entry name" value="F-box_dom"/>
</dbReference>
<dbReference type="Proteomes" id="UP000054248">
    <property type="component" value="Unassembled WGS sequence"/>
</dbReference>
<accession>A0A0C3Q7G8</accession>
<reference evidence="2 3" key="1">
    <citation type="submission" date="2014-04" db="EMBL/GenBank/DDBJ databases">
        <authorList>
            <consortium name="DOE Joint Genome Institute"/>
            <person name="Kuo A."/>
            <person name="Girlanda M."/>
            <person name="Perotto S."/>
            <person name="Kohler A."/>
            <person name="Nagy L.G."/>
            <person name="Floudas D."/>
            <person name="Copeland A."/>
            <person name="Barry K.W."/>
            <person name="Cichocki N."/>
            <person name="Veneault-Fourrey C."/>
            <person name="LaButti K."/>
            <person name="Lindquist E.A."/>
            <person name="Lipzen A."/>
            <person name="Lundell T."/>
            <person name="Morin E."/>
            <person name="Murat C."/>
            <person name="Sun H."/>
            <person name="Tunlid A."/>
            <person name="Henrissat B."/>
            <person name="Grigoriev I.V."/>
            <person name="Hibbett D.S."/>
            <person name="Martin F."/>
            <person name="Nordberg H.P."/>
            <person name="Cantor M.N."/>
            <person name="Hua S.X."/>
        </authorList>
    </citation>
    <scope>NUCLEOTIDE SEQUENCE [LARGE SCALE GENOMIC DNA]</scope>
    <source>
        <strain evidence="2 3">MUT 4182</strain>
    </source>
</reference>
<evidence type="ECO:0000259" key="1">
    <source>
        <dbReference type="PROSITE" id="PS50181"/>
    </source>
</evidence>
<dbReference type="Gene3D" id="1.20.1280.50">
    <property type="match status" value="1"/>
</dbReference>
<dbReference type="EMBL" id="KN823194">
    <property type="protein sequence ID" value="KIO19976.1"/>
    <property type="molecule type" value="Genomic_DNA"/>
</dbReference>